<comment type="catalytic activity">
    <reaction evidence="38">
        <text>1,3-di-(9Z-octadecenoyl)-glycerol + H2O = 1-(9Z-octadecenoyl)-glycerol + (9Z)-octadecenoate + H(+)</text>
        <dbReference type="Rhea" id="RHEA:39939"/>
        <dbReference type="ChEBI" id="CHEBI:15377"/>
        <dbReference type="ChEBI" id="CHEBI:15378"/>
        <dbReference type="ChEBI" id="CHEBI:30823"/>
        <dbReference type="ChEBI" id="CHEBI:75342"/>
        <dbReference type="ChEBI" id="CHEBI:75735"/>
    </reaction>
    <physiologicalReaction direction="left-to-right" evidence="38">
        <dbReference type="Rhea" id="RHEA:39940"/>
    </physiologicalReaction>
</comment>
<comment type="catalytic activity">
    <reaction evidence="36">
        <text>2,3-di-(9Z)-octadecenoyl-sn-glycerol + H2O = 2-(9Z-octadecenoyl)-glycerol + (9Z)-octadecenoate + H(+)</text>
        <dbReference type="Rhea" id="RHEA:38383"/>
        <dbReference type="ChEBI" id="CHEBI:15377"/>
        <dbReference type="ChEBI" id="CHEBI:15378"/>
        <dbReference type="ChEBI" id="CHEBI:30823"/>
        <dbReference type="ChEBI" id="CHEBI:73990"/>
        <dbReference type="ChEBI" id="CHEBI:75824"/>
    </reaction>
    <physiologicalReaction direction="left-to-right" evidence="36">
        <dbReference type="Rhea" id="RHEA:38384"/>
    </physiologicalReaction>
</comment>
<keyword evidence="17" id="KW-0378">Hydrolase</keyword>
<evidence type="ECO:0000256" key="30">
    <source>
        <dbReference type="ARBA" id="ARBA00047653"/>
    </source>
</evidence>
<dbReference type="PANTHER" id="PTHR23025:SF1">
    <property type="entry name" value="HORMONE-SENSITIVE LIPASE"/>
    <property type="match status" value="1"/>
</dbReference>
<evidence type="ECO:0000256" key="11">
    <source>
        <dbReference type="ARBA" id="ARBA00013254"/>
    </source>
</evidence>
<evidence type="ECO:0000256" key="16">
    <source>
        <dbReference type="ARBA" id="ARBA00022677"/>
    </source>
</evidence>
<comment type="catalytic activity">
    <reaction evidence="39">
        <text>2-(9Z-octadecenoyl)-glycerol + H2O = glycerol + (9Z)-octadecenoate + H(+)</text>
        <dbReference type="Rhea" id="RHEA:38491"/>
        <dbReference type="ChEBI" id="CHEBI:15377"/>
        <dbReference type="ChEBI" id="CHEBI:15378"/>
        <dbReference type="ChEBI" id="CHEBI:17754"/>
        <dbReference type="ChEBI" id="CHEBI:30823"/>
        <dbReference type="ChEBI" id="CHEBI:73990"/>
    </reaction>
    <physiologicalReaction direction="left-to-right" evidence="39">
        <dbReference type="Rhea" id="RHEA:38492"/>
    </physiologicalReaction>
</comment>
<evidence type="ECO:0000256" key="24">
    <source>
        <dbReference type="ARBA" id="ARBA00030031"/>
    </source>
</evidence>
<evidence type="ECO:0000256" key="27">
    <source>
        <dbReference type="ARBA" id="ARBA00047438"/>
    </source>
</evidence>
<evidence type="ECO:0000256" key="32">
    <source>
        <dbReference type="ARBA" id="ARBA00048386"/>
    </source>
</evidence>
<evidence type="ECO:0000256" key="37">
    <source>
        <dbReference type="ARBA" id="ARBA00049208"/>
    </source>
</evidence>
<evidence type="ECO:0000256" key="14">
    <source>
        <dbReference type="ARBA" id="ARBA00022490"/>
    </source>
</evidence>
<evidence type="ECO:0000256" key="21">
    <source>
        <dbReference type="ARBA" id="ARBA00023166"/>
    </source>
</evidence>
<feature type="domain" description="Alpha/beta hydrolase fold-3" evidence="43">
    <location>
        <begin position="614"/>
        <end position="679"/>
    </location>
</feature>
<feature type="domain" description="Hormone-sensitive lipase N-terminal" evidence="42">
    <location>
        <begin position="124"/>
        <end position="266"/>
    </location>
</feature>
<evidence type="ECO:0000256" key="28">
    <source>
        <dbReference type="ARBA" id="ARBA00047458"/>
    </source>
</evidence>
<proteinExistence type="inferred from homology"/>
<comment type="pathway">
    <text evidence="8">Lipid metabolism.</text>
</comment>
<comment type="catalytic activity">
    <reaction evidence="34">
        <text>1,2-di-(9Z-octadecenoyl)-glycerol + H2O = (9Z-octadecenoyl)-glycerol + (9Z)-octadecenoate + H(+)</text>
        <dbReference type="Rhea" id="RHEA:38455"/>
        <dbReference type="ChEBI" id="CHEBI:15377"/>
        <dbReference type="ChEBI" id="CHEBI:15378"/>
        <dbReference type="ChEBI" id="CHEBI:30823"/>
        <dbReference type="ChEBI" id="CHEBI:52323"/>
        <dbReference type="ChEBI" id="CHEBI:75937"/>
    </reaction>
    <physiologicalReaction direction="left-to-right" evidence="34">
        <dbReference type="Rhea" id="RHEA:38456"/>
    </physiologicalReaction>
</comment>
<dbReference type="Pfam" id="PF07859">
    <property type="entry name" value="Abhydrolase_3"/>
    <property type="match status" value="2"/>
</dbReference>
<evidence type="ECO:0000259" key="43">
    <source>
        <dbReference type="Pfam" id="PF07859"/>
    </source>
</evidence>
<evidence type="ECO:0000256" key="9">
    <source>
        <dbReference type="ARBA" id="ARBA00010515"/>
    </source>
</evidence>
<feature type="region of interest" description="Disordered" evidence="41">
    <location>
        <begin position="475"/>
        <end position="547"/>
    </location>
</feature>
<evidence type="ECO:0000256" key="29">
    <source>
        <dbReference type="ARBA" id="ARBA00047476"/>
    </source>
</evidence>
<dbReference type="UniPathway" id="UPA00256"/>
<evidence type="ECO:0000256" key="20">
    <source>
        <dbReference type="ARBA" id="ARBA00023136"/>
    </source>
</evidence>
<dbReference type="GO" id="GO:0019433">
    <property type="term" value="P:triglyceride catabolic process"/>
    <property type="evidence" value="ECO:0007669"/>
    <property type="project" value="UniProtKB-UniPathway"/>
</dbReference>
<evidence type="ECO:0000256" key="10">
    <source>
        <dbReference type="ARBA" id="ARBA00013088"/>
    </source>
</evidence>
<dbReference type="GO" id="GO:0004806">
    <property type="term" value="F:triacylglycerol lipase activity"/>
    <property type="evidence" value="ECO:0007669"/>
    <property type="project" value="TreeGrafter"/>
</dbReference>
<comment type="catalytic activity">
    <reaction evidence="28">
        <text>1,2-di-(9Z-octadecenoyl)-glycerol + H2O = 2-(9Z-octadecenoyl)-glycerol + (9Z)-octadecenoate + H(+)</text>
        <dbReference type="Rhea" id="RHEA:38659"/>
        <dbReference type="ChEBI" id="CHEBI:15377"/>
        <dbReference type="ChEBI" id="CHEBI:15378"/>
        <dbReference type="ChEBI" id="CHEBI:30823"/>
        <dbReference type="ChEBI" id="CHEBI:52323"/>
        <dbReference type="ChEBI" id="CHEBI:73990"/>
    </reaction>
    <physiologicalReaction direction="left-to-right" evidence="28">
        <dbReference type="Rhea" id="RHEA:38660"/>
    </physiologicalReaction>
</comment>
<dbReference type="InterPro" id="IPR010468">
    <property type="entry name" value="HSL_N"/>
</dbReference>
<comment type="catalytic activity">
    <reaction evidence="33">
        <text>1,2-di-(9Z-octadecenoyl)-glycerol + (9Z)-octadecenoate + H(+) = 1,2,3-tri-(9Z-octadecenoyl)-glycerol + H2O</text>
        <dbReference type="Rhea" id="RHEA:38379"/>
        <dbReference type="ChEBI" id="CHEBI:15377"/>
        <dbReference type="ChEBI" id="CHEBI:15378"/>
        <dbReference type="ChEBI" id="CHEBI:30823"/>
        <dbReference type="ChEBI" id="CHEBI:52323"/>
        <dbReference type="ChEBI" id="CHEBI:53753"/>
    </reaction>
    <physiologicalReaction direction="right-to-left" evidence="33">
        <dbReference type="Rhea" id="RHEA:38381"/>
    </physiologicalReaction>
</comment>
<keyword evidence="18" id="KW-0442">Lipid degradation</keyword>
<dbReference type="GO" id="GO:0005811">
    <property type="term" value="C:lipid droplet"/>
    <property type="evidence" value="ECO:0007669"/>
    <property type="project" value="UniProtKB-SubCell"/>
</dbReference>
<dbReference type="InterPro" id="IPR029058">
    <property type="entry name" value="AB_hydrolase_fold"/>
</dbReference>
<evidence type="ECO:0000256" key="33">
    <source>
        <dbReference type="ARBA" id="ARBA00048657"/>
    </source>
</evidence>
<evidence type="ECO:0000256" key="2">
    <source>
        <dbReference type="ARBA" id="ARBA00001613"/>
    </source>
</evidence>
<evidence type="ECO:0000256" key="34">
    <source>
        <dbReference type="ARBA" id="ARBA00048674"/>
    </source>
</evidence>
<keyword evidence="19" id="KW-0443">Lipid metabolism</keyword>
<keyword evidence="14" id="KW-0963">Cytoplasm</keyword>
<comment type="catalytic activity">
    <reaction evidence="29">
        <text>2-(5Z,8Z,11Z,14Z-eicosatetraenoyl)-glycerol + H2O = glycerol + (5Z,8Z,11Z,14Z)-eicosatetraenoate + H(+)</text>
        <dbReference type="Rhea" id="RHEA:26132"/>
        <dbReference type="ChEBI" id="CHEBI:15377"/>
        <dbReference type="ChEBI" id="CHEBI:15378"/>
        <dbReference type="ChEBI" id="CHEBI:17754"/>
        <dbReference type="ChEBI" id="CHEBI:32395"/>
        <dbReference type="ChEBI" id="CHEBI:52392"/>
    </reaction>
    <physiologicalReaction direction="left-to-right" evidence="29">
        <dbReference type="Rhea" id="RHEA:26133"/>
    </physiologicalReaction>
</comment>
<comment type="similarity">
    <text evidence="9">Belongs to the 'GDXG' lipolytic enzyme family.</text>
</comment>
<keyword evidence="13" id="KW-1003">Cell membrane</keyword>
<evidence type="ECO:0000256" key="38">
    <source>
        <dbReference type="ARBA" id="ARBA00049372"/>
    </source>
</evidence>
<evidence type="ECO:0000259" key="42">
    <source>
        <dbReference type="Pfam" id="PF06350"/>
    </source>
</evidence>
<comment type="catalytic activity">
    <reaction evidence="1">
        <text>a triacylglycerol + H2O = a diacylglycerol + a fatty acid + H(+)</text>
        <dbReference type="Rhea" id="RHEA:12044"/>
        <dbReference type="ChEBI" id="CHEBI:15377"/>
        <dbReference type="ChEBI" id="CHEBI:15378"/>
        <dbReference type="ChEBI" id="CHEBI:17855"/>
        <dbReference type="ChEBI" id="CHEBI:18035"/>
        <dbReference type="ChEBI" id="CHEBI:28868"/>
        <dbReference type="EC" id="3.1.1.79"/>
    </reaction>
</comment>
<comment type="pathway">
    <text evidence="7">Glycerolipid metabolism; triacylglycerol degradation.</text>
</comment>
<comment type="catalytic activity">
    <reaction evidence="37">
        <text>a monoacylglycerol + H2O = glycerol + a fatty acid + H(+)</text>
        <dbReference type="Rhea" id="RHEA:15245"/>
        <dbReference type="ChEBI" id="CHEBI:15377"/>
        <dbReference type="ChEBI" id="CHEBI:15378"/>
        <dbReference type="ChEBI" id="CHEBI:17408"/>
        <dbReference type="ChEBI" id="CHEBI:17754"/>
        <dbReference type="ChEBI" id="CHEBI:28868"/>
        <dbReference type="EC" id="3.1.1.79"/>
    </reaction>
</comment>
<dbReference type="InterPro" id="IPR013094">
    <property type="entry name" value="AB_hydrolase_3"/>
</dbReference>
<evidence type="ECO:0000256" key="26">
    <source>
        <dbReference type="ARBA" id="ARBA00046695"/>
    </source>
</evidence>
<keyword evidence="16" id="KW-0551">Lipid droplet</keyword>
<dbReference type="PROSITE" id="PS01173">
    <property type="entry name" value="LIPASE_GDXG_HIS"/>
    <property type="match status" value="1"/>
</dbReference>
<dbReference type="GO" id="GO:0004771">
    <property type="term" value="F:sterol ester esterase activity"/>
    <property type="evidence" value="ECO:0007669"/>
    <property type="project" value="TreeGrafter"/>
</dbReference>
<dbReference type="GO" id="GO:0005901">
    <property type="term" value="C:caveola"/>
    <property type="evidence" value="ECO:0007669"/>
    <property type="project" value="UniProtKB-SubCell"/>
</dbReference>
<evidence type="ECO:0000256" key="31">
    <source>
        <dbReference type="ARBA" id="ARBA00047674"/>
    </source>
</evidence>
<evidence type="ECO:0000256" key="15">
    <source>
        <dbReference type="ARBA" id="ARBA00022548"/>
    </source>
</evidence>
<dbReference type="AlphaFoldDB" id="A0A4U5V3J9"/>
<name>A0A4U5V3J9_COLLU</name>
<evidence type="ECO:0000256" key="4">
    <source>
        <dbReference type="ARBA" id="ARBA00004345"/>
    </source>
</evidence>
<dbReference type="EC" id="3.1.1.79" evidence="10"/>
<evidence type="ECO:0000256" key="35">
    <source>
        <dbReference type="ARBA" id="ARBA00049053"/>
    </source>
</evidence>
<evidence type="ECO:0000256" key="23">
    <source>
        <dbReference type="ARBA" id="ARBA00023406"/>
    </source>
</evidence>
<evidence type="ECO:0000256" key="18">
    <source>
        <dbReference type="ARBA" id="ARBA00022963"/>
    </source>
</evidence>
<comment type="catalytic activity">
    <reaction evidence="31">
        <text>a diacylglycerol + H2O = a monoacylglycerol + a fatty acid + H(+)</text>
        <dbReference type="Rhea" id="RHEA:32731"/>
        <dbReference type="ChEBI" id="CHEBI:15377"/>
        <dbReference type="ChEBI" id="CHEBI:15378"/>
        <dbReference type="ChEBI" id="CHEBI:17408"/>
        <dbReference type="ChEBI" id="CHEBI:18035"/>
        <dbReference type="ChEBI" id="CHEBI:28868"/>
        <dbReference type="EC" id="3.1.1.79"/>
    </reaction>
</comment>
<feature type="domain" description="Alpha/beta hydrolase fold-3" evidence="43">
    <location>
        <begin position="299"/>
        <end position="418"/>
    </location>
</feature>
<dbReference type="GO" id="GO:0005829">
    <property type="term" value="C:cytosol"/>
    <property type="evidence" value="ECO:0007669"/>
    <property type="project" value="UniProtKB-SubCell"/>
</dbReference>
<evidence type="ECO:0000256" key="40">
    <source>
        <dbReference type="ARBA" id="ARBA00049519"/>
    </source>
</evidence>
<evidence type="ECO:0000256" key="6">
    <source>
        <dbReference type="ARBA" id="ARBA00004514"/>
    </source>
</evidence>
<comment type="catalytic activity">
    <reaction evidence="32">
        <text>1,2,3-tri-(9Z-octadecenoyl)-glycerol + H2O = di-(9Z)-octadecenoylglycerol + (9Z)-octadecenoate + H(+)</text>
        <dbReference type="Rhea" id="RHEA:38575"/>
        <dbReference type="ChEBI" id="CHEBI:15377"/>
        <dbReference type="ChEBI" id="CHEBI:15378"/>
        <dbReference type="ChEBI" id="CHEBI:30823"/>
        <dbReference type="ChEBI" id="CHEBI:53753"/>
        <dbReference type="ChEBI" id="CHEBI:75945"/>
    </reaction>
    <physiologicalReaction direction="left-to-right" evidence="32">
        <dbReference type="Rhea" id="RHEA:38576"/>
    </physiologicalReaction>
</comment>
<evidence type="ECO:0000256" key="5">
    <source>
        <dbReference type="ARBA" id="ARBA00004502"/>
    </source>
</evidence>
<dbReference type="GO" id="GO:0008203">
    <property type="term" value="P:cholesterol metabolic process"/>
    <property type="evidence" value="ECO:0007669"/>
    <property type="project" value="UniProtKB-KW"/>
</dbReference>
<comment type="subcellular location">
    <subcellularLocation>
        <location evidence="3">Cell membrane</location>
    </subcellularLocation>
    <subcellularLocation>
        <location evidence="6">Cytoplasm</location>
        <location evidence="6">Cytosol</location>
    </subcellularLocation>
    <subcellularLocation>
        <location evidence="5">Lipid droplet</location>
    </subcellularLocation>
    <subcellularLocation>
        <location evidence="4">Membrane</location>
        <location evidence="4">Caveola</location>
    </subcellularLocation>
</comment>
<keyword evidence="45" id="KW-1185">Reference proteome</keyword>
<comment type="catalytic activity">
    <reaction evidence="23">
        <text>1-O-hexadecyl-2-acetyl-sn-glycerol + H2O = 1-O-hexadecyl-sn-glycerol + acetate + H(+)</text>
        <dbReference type="Rhea" id="RHEA:38563"/>
        <dbReference type="ChEBI" id="CHEBI:15377"/>
        <dbReference type="ChEBI" id="CHEBI:15378"/>
        <dbReference type="ChEBI" id="CHEBI:30089"/>
        <dbReference type="ChEBI" id="CHEBI:34115"/>
        <dbReference type="ChEBI" id="CHEBI:75936"/>
    </reaction>
    <physiologicalReaction direction="left-to-right" evidence="23">
        <dbReference type="Rhea" id="RHEA:38564"/>
    </physiologicalReaction>
</comment>
<evidence type="ECO:0000313" key="45">
    <source>
        <dbReference type="Proteomes" id="UP000298787"/>
    </source>
</evidence>
<dbReference type="STRING" id="240159.A0A4U5V3J9"/>
<feature type="compositionally biased region" description="Polar residues" evidence="41">
    <location>
        <begin position="526"/>
        <end position="543"/>
    </location>
</feature>
<evidence type="ECO:0000256" key="22">
    <source>
        <dbReference type="ARBA" id="ARBA00023221"/>
    </source>
</evidence>
<evidence type="ECO:0000256" key="25">
    <source>
        <dbReference type="ARBA" id="ARBA00031112"/>
    </source>
</evidence>
<comment type="catalytic activity">
    <reaction evidence="27">
        <text>1-(9Z-octadecenoyl)-glycerol + H2O = glycerol + (9Z)-octadecenoate + H(+)</text>
        <dbReference type="Rhea" id="RHEA:38487"/>
        <dbReference type="ChEBI" id="CHEBI:15377"/>
        <dbReference type="ChEBI" id="CHEBI:15378"/>
        <dbReference type="ChEBI" id="CHEBI:17754"/>
        <dbReference type="ChEBI" id="CHEBI:30823"/>
        <dbReference type="ChEBI" id="CHEBI:75342"/>
    </reaction>
    <physiologicalReaction direction="left-to-right" evidence="27">
        <dbReference type="Rhea" id="RHEA:38488"/>
    </physiologicalReaction>
</comment>
<keyword evidence="20" id="KW-0472">Membrane</keyword>
<comment type="catalytic activity">
    <reaction evidence="30">
        <text>cholesteryl (9Z-octadecenoate) + H2O = cholesterol + (9Z)-octadecenoate + H(+)</text>
        <dbReference type="Rhea" id="RHEA:33875"/>
        <dbReference type="ChEBI" id="CHEBI:15377"/>
        <dbReference type="ChEBI" id="CHEBI:15378"/>
        <dbReference type="ChEBI" id="CHEBI:16113"/>
        <dbReference type="ChEBI" id="CHEBI:30823"/>
        <dbReference type="ChEBI" id="CHEBI:46898"/>
    </reaction>
    <physiologicalReaction direction="left-to-right" evidence="30">
        <dbReference type="Rhea" id="RHEA:33876"/>
    </physiologicalReaction>
</comment>
<dbReference type="Pfam" id="PF06350">
    <property type="entry name" value="HSL_N"/>
    <property type="match status" value="1"/>
</dbReference>
<evidence type="ECO:0000256" key="39">
    <source>
        <dbReference type="ARBA" id="ARBA00049461"/>
    </source>
</evidence>
<comment type="catalytic activity">
    <reaction evidence="2">
        <text>Hydrolyzes glycerol monoesters of long-chain fatty acids.</text>
        <dbReference type="EC" id="3.1.1.23"/>
    </reaction>
</comment>
<reference evidence="44 45" key="1">
    <citation type="submission" date="2019-01" db="EMBL/GenBank/DDBJ databases">
        <title>Genome Assembly of Collichthys lucidus.</title>
        <authorList>
            <person name="Cai M."/>
            <person name="Xiao S."/>
        </authorList>
    </citation>
    <scope>NUCLEOTIDE SEQUENCE [LARGE SCALE GENOMIC DNA]</scope>
    <source>
        <strain evidence="44">JT15FE1705JMU</strain>
        <tissue evidence="44">Muscle</tissue>
    </source>
</reference>
<organism evidence="44 45">
    <name type="scientific">Collichthys lucidus</name>
    <name type="common">Big head croaker</name>
    <name type="synonym">Sciaena lucida</name>
    <dbReference type="NCBI Taxonomy" id="240159"/>
    <lineage>
        <taxon>Eukaryota</taxon>
        <taxon>Metazoa</taxon>
        <taxon>Chordata</taxon>
        <taxon>Craniata</taxon>
        <taxon>Vertebrata</taxon>
        <taxon>Euteleostomi</taxon>
        <taxon>Actinopterygii</taxon>
        <taxon>Neopterygii</taxon>
        <taxon>Teleostei</taxon>
        <taxon>Neoteleostei</taxon>
        <taxon>Acanthomorphata</taxon>
        <taxon>Eupercaria</taxon>
        <taxon>Sciaenidae</taxon>
        <taxon>Collichthys</taxon>
    </lineage>
</organism>
<dbReference type="EC" id="3.1.1.23" evidence="11"/>
<evidence type="ECO:0000256" key="7">
    <source>
        <dbReference type="ARBA" id="ARBA00004879"/>
    </source>
</evidence>
<evidence type="ECO:0000256" key="36">
    <source>
        <dbReference type="ARBA" id="ARBA00049143"/>
    </source>
</evidence>
<dbReference type="SUPFAM" id="SSF53474">
    <property type="entry name" value="alpha/beta-Hydrolases"/>
    <property type="match status" value="1"/>
</dbReference>
<comment type="catalytic activity">
    <reaction evidence="35">
        <text>all-trans-retinyl hexadecanoate + H2O = all-trans-retinol + hexadecanoate + H(+)</text>
        <dbReference type="Rhea" id="RHEA:13933"/>
        <dbReference type="ChEBI" id="CHEBI:7896"/>
        <dbReference type="ChEBI" id="CHEBI:15377"/>
        <dbReference type="ChEBI" id="CHEBI:15378"/>
        <dbReference type="ChEBI" id="CHEBI:17336"/>
        <dbReference type="ChEBI" id="CHEBI:17616"/>
    </reaction>
    <physiologicalReaction direction="left-to-right" evidence="35">
        <dbReference type="Rhea" id="RHEA:13934"/>
    </physiologicalReaction>
</comment>
<evidence type="ECO:0000256" key="1">
    <source>
        <dbReference type="ARBA" id="ARBA00000803"/>
    </source>
</evidence>
<keyword evidence="15" id="KW-0153">Cholesterol metabolism</keyword>
<dbReference type="Proteomes" id="UP000298787">
    <property type="component" value="Chromosome 14"/>
</dbReference>
<keyword evidence="21" id="KW-1207">Sterol metabolism</keyword>
<evidence type="ECO:0000256" key="3">
    <source>
        <dbReference type="ARBA" id="ARBA00004236"/>
    </source>
</evidence>
<protein>
    <recommendedName>
        <fullName evidence="12">Hormone-sensitive lipase</fullName>
        <ecNumber evidence="11">3.1.1.23</ecNumber>
        <ecNumber evidence="10">3.1.1.79</ecNumber>
    </recommendedName>
    <alternativeName>
        <fullName evidence="25">Monoacylglycerol lipase LIPE</fullName>
    </alternativeName>
    <alternativeName>
        <fullName evidence="24">Retinyl ester hydrolase</fullName>
    </alternativeName>
</protein>
<feature type="compositionally biased region" description="Low complexity" evidence="41">
    <location>
        <begin position="476"/>
        <end position="491"/>
    </location>
</feature>
<accession>A0A4U5V3J9</accession>
<dbReference type="Gene3D" id="3.40.50.1820">
    <property type="entry name" value="alpha/beta hydrolase"/>
    <property type="match status" value="2"/>
</dbReference>
<evidence type="ECO:0000256" key="17">
    <source>
        <dbReference type="ARBA" id="ARBA00022801"/>
    </source>
</evidence>
<evidence type="ECO:0000256" key="12">
    <source>
        <dbReference type="ARBA" id="ARBA00015845"/>
    </source>
</evidence>
<comment type="subunit">
    <text evidence="26">Monomer and homodimer. Interacts with CAVIN1 in the adipocyte cytoplasm. Interacts with PLIN5.</text>
</comment>
<dbReference type="EMBL" id="CM014091">
    <property type="protein sequence ID" value="TKS82323.1"/>
    <property type="molecule type" value="Genomic_DNA"/>
</dbReference>
<dbReference type="GO" id="GO:0047372">
    <property type="term" value="F:monoacylglycerol lipase activity"/>
    <property type="evidence" value="ECO:0007669"/>
    <property type="project" value="UniProtKB-EC"/>
</dbReference>
<evidence type="ECO:0000313" key="44">
    <source>
        <dbReference type="EMBL" id="TKS82323.1"/>
    </source>
</evidence>
<sequence length="775" mass="83866">MGKRHCSTITFKAAQLNESGLYQCSLNGSKISLFTHGTYLHVYMMDTKAVFTALYSVCEENATFFSGGAKGSQGDAARRLVDVMNLIQEHARGLEPVIYGFASVYHHFDFDPHIPANGYRSLVKFTPSIRPCLQTIAISLVAFGENYRRHQTGIGVAASSFFNSGKYAIDPELRGAEFERITQNLDVHFWKTFWNITETEVLSSLASMTSTQVKVNRALSVPTVPFDLPLAANHRASVTIAPPSAHIGQAPVQMRLISYDLREGQDSETLLSLSRSEGGPISLSLGLKTKRLPSSPCLLIHFHGGGFVAQTSKSHEPYLKSWSQDLGVPILSVDYSLAPEAPFPRALEECFYAYCWALRNHHLLGWTGEKVCLAGDSAGGNLSVTTSMRAAAFGVRMPDGIVAAYPATLLTAYASPSRLLTLMDPLLPLSNDPETEAQVEKVSTLSLVRRDTALLLKDFRQGASNWIHSLLDPNRASAPPSTAAEAPPGATDTVRKSISEASISSPHADPPVPREPSEIPSRKLSVKSQTCQDLGSNSNSISHSAPLLSARTPEDVNFFLSKDADPSFTSDLSSVAIPPPAGEEGLNSEHPREFPLGFEPLRSEKLAEMRVESSPVVKDPFCSPLLAPDSLLKGLPPVHIVACALDPMLDDSVMFAKRLRNIDQPVTLCIVDDLPHGFLSLSQLSKETREAANVCAERIRAVFTQTYTPPEPRKHRKLERTDRGVSVSSGEAGSLFADPIVGVELTAGKGAKIADREDLVDVAAQNNTDAGGIGP</sequence>
<evidence type="ECO:0000256" key="19">
    <source>
        <dbReference type="ARBA" id="ARBA00023098"/>
    </source>
</evidence>
<comment type="catalytic activity">
    <reaction evidence="40">
        <text>1,2-di-(9Z-octadecenoyl)-sn-glycerol + H2O = (9Z-octadecenoyl)-glycerol + (9Z)-octadecenoate + H(+)</text>
        <dbReference type="Rhea" id="RHEA:39935"/>
        <dbReference type="ChEBI" id="CHEBI:15377"/>
        <dbReference type="ChEBI" id="CHEBI:15378"/>
        <dbReference type="ChEBI" id="CHEBI:30823"/>
        <dbReference type="ChEBI" id="CHEBI:52333"/>
        <dbReference type="ChEBI" id="CHEBI:75937"/>
    </reaction>
    <physiologicalReaction direction="left-to-right" evidence="40">
        <dbReference type="Rhea" id="RHEA:39936"/>
    </physiologicalReaction>
</comment>
<evidence type="ECO:0000256" key="41">
    <source>
        <dbReference type="SAM" id="MobiDB-lite"/>
    </source>
</evidence>
<dbReference type="PANTHER" id="PTHR23025">
    <property type="entry name" value="TRIACYLGLYCEROL LIPASE"/>
    <property type="match status" value="1"/>
</dbReference>
<evidence type="ECO:0000256" key="13">
    <source>
        <dbReference type="ARBA" id="ARBA00022475"/>
    </source>
</evidence>
<keyword evidence="22" id="KW-0753">Steroid metabolism</keyword>
<gene>
    <name evidence="44" type="ORF">D9C73_016432</name>
</gene>
<evidence type="ECO:0000256" key="8">
    <source>
        <dbReference type="ARBA" id="ARBA00005189"/>
    </source>
</evidence>
<dbReference type="InterPro" id="IPR002168">
    <property type="entry name" value="Lipase_GDXG_HIS_AS"/>
</dbReference>